<dbReference type="PANTHER" id="PTHR36091:SF1">
    <property type="entry name" value="ALTERED INHERITANCE OF MITOCHONDRIA PROTEIN 9, MITOCHONDRIAL"/>
    <property type="match status" value="1"/>
</dbReference>
<name>A0A3D8RR80_9EURO</name>
<comment type="similarity">
    <text evidence="2">Belongs to the AIM9 family.</text>
</comment>
<evidence type="ECO:0000256" key="6">
    <source>
        <dbReference type="ARBA" id="ARBA00031849"/>
    </source>
</evidence>
<evidence type="ECO:0000313" key="8">
    <source>
        <dbReference type="EMBL" id="RDW76456.1"/>
    </source>
</evidence>
<dbReference type="AlphaFoldDB" id="A0A3D8RR80"/>
<accession>A0A3D8RR80</accession>
<proteinExistence type="inferred from homology"/>
<feature type="domain" description="Aminoglycoside phosphotransferase" evidence="7">
    <location>
        <begin position="60"/>
        <end position="317"/>
    </location>
</feature>
<evidence type="ECO:0000256" key="1">
    <source>
        <dbReference type="ARBA" id="ARBA00004173"/>
    </source>
</evidence>
<dbReference type="GO" id="GO:0005739">
    <property type="term" value="C:mitochondrion"/>
    <property type="evidence" value="ECO:0007669"/>
    <property type="project" value="UniProtKB-SubCell"/>
</dbReference>
<dbReference type="GeneID" id="38116818"/>
<evidence type="ECO:0000256" key="4">
    <source>
        <dbReference type="ARBA" id="ARBA00022946"/>
    </source>
</evidence>
<dbReference type="PANTHER" id="PTHR36091">
    <property type="entry name" value="ALTERED INHERITANCE OF MITOCHONDRIA PROTEIN 9, MITOCHONDRIAL"/>
    <property type="match status" value="1"/>
</dbReference>
<keyword evidence="9" id="KW-1185">Reference proteome</keyword>
<dbReference type="EMBL" id="PVWQ01000007">
    <property type="protein sequence ID" value="RDW76456.1"/>
    <property type="molecule type" value="Genomic_DNA"/>
</dbReference>
<dbReference type="InterPro" id="IPR011009">
    <property type="entry name" value="Kinase-like_dom_sf"/>
</dbReference>
<organism evidence="8 9">
    <name type="scientific">Aspergillus mulundensis</name>
    <dbReference type="NCBI Taxonomy" id="1810919"/>
    <lineage>
        <taxon>Eukaryota</taxon>
        <taxon>Fungi</taxon>
        <taxon>Dikarya</taxon>
        <taxon>Ascomycota</taxon>
        <taxon>Pezizomycotina</taxon>
        <taxon>Eurotiomycetes</taxon>
        <taxon>Eurotiomycetidae</taxon>
        <taxon>Eurotiales</taxon>
        <taxon>Aspergillaceae</taxon>
        <taxon>Aspergillus</taxon>
        <taxon>Aspergillus subgen. Nidulantes</taxon>
    </lineage>
</organism>
<comment type="caution">
    <text evidence="8">The sequence shown here is derived from an EMBL/GenBank/DDBJ whole genome shotgun (WGS) entry which is preliminary data.</text>
</comment>
<dbReference type="Proteomes" id="UP000256690">
    <property type="component" value="Unassembled WGS sequence"/>
</dbReference>
<dbReference type="Pfam" id="PF01636">
    <property type="entry name" value="APH"/>
    <property type="match status" value="1"/>
</dbReference>
<comment type="subcellular location">
    <subcellularLocation>
        <location evidence="1">Mitochondrion</location>
    </subcellularLocation>
</comment>
<dbReference type="OrthoDB" id="2831558at2759"/>
<keyword evidence="5" id="KW-0496">Mitochondrion</keyword>
<evidence type="ECO:0000256" key="2">
    <source>
        <dbReference type="ARBA" id="ARBA00005543"/>
    </source>
</evidence>
<reference evidence="8 9" key="1">
    <citation type="journal article" date="2018" name="IMA Fungus">
        <title>IMA Genome-F 9: Draft genome sequence of Annulohypoxylon stygium, Aspergillus mulundensis, Berkeleyomyces basicola (syn. Thielaviopsis basicola), Ceratocystis smalleyi, two Cercospora beticola strains, Coleophoma cylindrospora, Fusarium fracticaudum, Phialophora cf. hyalina, and Morchella septimelata.</title>
        <authorList>
            <person name="Wingfield B.D."/>
            <person name="Bills G.F."/>
            <person name="Dong Y."/>
            <person name="Huang W."/>
            <person name="Nel W.J."/>
            <person name="Swalarsk-Parry B.S."/>
            <person name="Vaghefi N."/>
            <person name="Wilken P.M."/>
            <person name="An Z."/>
            <person name="de Beer Z.W."/>
            <person name="De Vos L."/>
            <person name="Chen L."/>
            <person name="Duong T.A."/>
            <person name="Gao Y."/>
            <person name="Hammerbacher A."/>
            <person name="Kikkert J.R."/>
            <person name="Li Y."/>
            <person name="Li H."/>
            <person name="Li K."/>
            <person name="Li Q."/>
            <person name="Liu X."/>
            <person name="Ma X."/>
            <person name="Naidoo K."/>
            <person name="Pethybridge S.J."/>
            <person name="Sun J."/>
            <person name="Steenkamp E.T."/>
            <person name="van der Nest M.A."/>
            <person name="van Wyk S."/>
            <person name="Wingfield M.J."/>
            <person name="Xiong C."/>
            <person name="Yue Q."/>
            <person name="Zhang X."/>
        </authorList>
    </citation>
    <scope>NUCLEOTIDE SEQUENCE [LARGE SCALE GENOMIC DNA]</scope>
    <source>
        <strain evidence="8 9">DSM 5745</strain>
    </source>
</reference>
<evidence type="ECO:0000313" key="9">
    <source>
        <dbReference type="Proteomes" id="UP000256690"/>
    </source>
</evidence>
<gene>
    <name evidence="8" type="ORF">DSM5745_06448</name>
</gene>
<sequence>MDTGIGADLEPHAYTSGRWLRRDSLESQSRYIQFNFDALCRRVIELSPGAGSIRACRKLEGGFNRVFIFTLDSGKEIVARLPFQLAGPAKLTTLSEVATVRYLQAKTSIPIPDILDWSHDSTDSRNEIGCEYIIMEHAKGVPLRQKWQQMAGNQRVRCIDSIYRTAREMVDLEFPAYGNIYFDSTLDDVESQSLGDGFCIGPHCGARYWDCDPGDQRYYHVAKGNQGPYTGLSRVPPTDGEDEKRPMYHGSPDAHLALLKSVRQVLKQMAADPRIRKSSTPLLFHPDLHTRNIFVSGDDPCIVTSIIDWQAASVEPAFWYADEMPDFATTDAICTKTFELCSQFLTPELSGPRLMDDNLFRPFRYSWRTWKDGAVALRHDMIETARLWKDLGLVGPCPYPLPTPKDIAHHKKEYRLFEAAQQLRTNLSDLLNTTSEGWVPSDDWEETRLAHKELFRGMLEAVVSNQEADDDEPVKDEKTLRAIWPFDLEE</sequence>
<evidence type="ECO:0000256" key="5">
    <source>
        <dbReference type="ARBA" id="ARBA00023128"/>
    </source>
</evidence>
<dbReference type="InterPro" id="IPR051035">
    <property type="entry name" value="Mito_inheritance_9"/>
</dbReference>
<dbReference type="STRING" id="1810919.A0A3D8RR80"/>
<dbReference type="InterPro" id="IPR002575">
    <property type="entry name" value="Aminoglycoside_PTrfase"/>
</dbReference>
<dbReference type="SUPFAM" id="SSF56112">
    <property type="entry name" value="Protein kinase-like (PK-like)"/>
    <property type="match status" value="1"/>
</dbReference>
<evidence type="ECO:0000256" key="3">
    <source>
        <dbReference type="ARBA" id="ARBA00016197"/>
    </source>
</evidence>
<dbReference type="RefSeq" id="XP_026602768.1">
    <property type="nucleotide sequence ID" value="XM_026748464.1"/>
</dbReference>
<evidence type="ECO:0000259" key="7">
    <source>
        <dbReference type="Pfam" id="PF01636"/>
    </source>
</evidence>
<keyword evidence="4" id="KW-0809">Transit peptide</keyword>
<protein>
    <recommendedName>
        <fullName evidence="3">Altered inheritance of mitochondria protein 9, mitochondrial</fullName>
    </recommendedName>
    <alternativeName>
        <fullName evidence="6">Found in mitochondrial proteome protein 29</fullName>
    </alternativeName>
</protein>